<dbReference type="GeneID" id="300082416"/>
<dbReference type="RefSeq" id="WP_129482115.1">
    <property type="nucleotide sequence ID" value="NZ_CP099397.1"/>
</dbReference>
<evidence type="ECO:0000313" key="2">
    <source>
        <dbReference type="Proteomes" id="UP001054897"/>
    </source>
</evidence>
<sequence>MSEGATGKSVIKTLSGGTRVCCMELTVAQVRGLLEPRQGNDLIDELLLEDVRLPDLPLFTSLKLADLEQMLPSDLEVLVEGCKEANPSFFRMLAKVASLRNPA</sequence>
<dbReference type="EMBL" id="CP099397">
    <property type="protein sequence ID" value="USR38089.1"/>
    <property type="molecule type" value="Genomic_DNA"/>
</dbReference>
<proteinExistence type="predicted"/>
<gene>
    <name evidence="1" type="ORF">L1F06_015570</name>
</gene>
<accession>A0ABY5A4V7</accession>
<dbReference type="Proteomes" id="UP001054897">
    <property type="component" value="Chromosome"/>
</dbReference>
<organism evidence="1 2">
    <name type="scientific">Ectopseudomonas hydrolytica</name>
    <dbReference type="NCBI Taxonomy" id="2493633"/>
    <lineage>
        <taxon>Bacteria</taxon>
        <taxon>Pseudomonadati</taxon>
        <taxon>Pseudomonadota</taxon>
        <taxon>Gammaproteobacteria</taxon>
        <taxon>Pseudomonadales</taxon>
        <taxon>Pseudomonadaceae</taxon>
        <taxon>Ectopseudomonas</taxon>
    </lineage>
</organism>
<evidence type="ECO:0000313" key="1">
    <source>
        <dbReference type="EMBL" id="USR38089.1"/>
    </source>
</evidence>
<protein>
    <recommendedName>
        <fullName evidence="3">Tail assembly chaperone E/41/14-like protein</fullName>
    </recommendedName>
</protein>
<keyword evidence="2" id="KW-1185">Reference proteome</keyword>
<name>A0ABY5A4V7_9GAMM</name>
<evidence type="ECO:0008006" key="3">
    <source>
        <dbReference type="Google" id="ProtNLM"/>
    </source>
</evidence>
<reference evidence="1" key="1">
    <citation type="submission" date="2022-06" db="EMBL/GenBank/DDBJ databases">
        <title>Complete genome of Pseudomonas hydrolytica DSWY01T.</title>
        <authorList>
            <person name="Jung J."/>
            <person name="Jeon C.O."/>
        </authorList>
    </citation>
    <scope>NUCLEOTIDE SEQUENCE</scope>
    <source>
        <strain evidence="1">DSWY01</strain>
    </source>
</reference>